<feature type="transmembrane region" description="Helical" evidence="7">
    <location>
        <begin position="342"/>
        <end position="363"/>
    </location>
</feature>
<keyword evidence="4 7" id="KW-1133">Transmembrane helix</keyword>
<feature type="transmembrane region" description="Helical" evidence="7">
    <location>
        <begin position="38"/>
        <end position="59"/>
    </location>
</feature>
<feature type="transmembrane region" description="Helical" evidence="7">
    <location>
        <begin position="405"/>
        <end position="429"/>
    </location>
</feature>
<feature type="transmembrane region" description="Helical" evidence="7">
    <location>
        <begin position="167"/>
        <end position="187"/>
    </location>
</feature>
<feature type="compositionally biased region" description="Acidic residues" evidence="6">
    <location>
        <begin position="493"/>
        <end position="508"/>
    </location>
</feature>
<sequence length="537" mass="58434">MIGNRVRQALMLLFVLLTAALAFFQMFMKVEGAVPQRYLTALIVMTAVIAAAWLVLCFCQKYSSQIIFFCVLLLSLIGIVEIIRIDYENRNLGTGAVNAGMNQIIWLCLALVLCSLLAASLRNYRILRKLTYTSMVIGLLLIFSPMIPGLGKTIGGARIWIGIGSHTVQPAEFAKLFIAVFFAGYLFDHRDQLAVGGRKILGLRLPRLRDFGPILVVWAICMGVLVMQRDLGTSLLFFAMFVCMLYVATGHTSWILIGLLFFAASALAADRFFGHVHNRVNAWLHPFDNSVYNAPGGSGQLVRGIFGLASGGTFGTGIGKGYPAITPLANSDFIFSSLGEELGLTGIFAILCIYTIIIGAGIVTAMKIKDGFGKLLISGLVFTMAFQVFIVIGGITLVIPLTGLTLPYVAAGGSSLTANMLLAFLILIISNDAHKPEEAALTDTAALEALEVLQANEKRRHLQEAIRKRDEDDRRDSEETQAISLADARPYMDDDSLEVQDGTTEEFDQAGKKSAGQDSSSDDSSPTLAEKMRMEDR</sequence>
<evidence type="ECO:0000256" key="3">
    <source>
        <dbReference type="ARBA" id="ARBA00022960"/>
    </source>
</evidence>
<keyword evidence="9" id="KW-1185">Reference proteome</keyword>
<feature type="transmembrane region" description="Helical" evidence="7">
    <location>
        <begin position="255"/>
        <end position="274"/>
    </location>
</feature>
<dbReference type="GO" id="GO:0032153">
    <property type="term" value="C:cell division site"/>
    <property type="evidence" value="ECO:0007669"/>
    <property type="project" value="TreeGrafter"/>
</dbReference>
<feature type="compositionally biased region" description="Basic and acidic residues" evidence="6">
    <location>
        <begin position="464"/>
        <end position="478"/>
    </location>
</feature>
<comment type="subcellular location">
    <subcellularLocation>
        <location evidence="1">Membrane</location>
        <topology evidence="1">Multi-pass membrane protein</topology>
    </subcellularLocation>
</comment>
<feature type="transmembrane region" description="Helical" evidence="7">
    <location>
        <begin position="208"/>
        <end position="225"/>
    </location>
</feature>
<dbReference type="eggNOG" id="COG0772">
    <property type="taxonomic scope" value="Bacteria"/>
</dbReference>
<comment type="caution">
    <text evidence="8">The sequence shown here is derived from an EMBL/GenBank/DDBJ whole genome shotgun (WGS) entry which is preliminary data.</text>
</comment>
<protein>
    <recommendedName>
        <fullName evidence="10">Cell division protein FtsW</fullName>
    </recommendedName>
</protein>
<feature type="transmembrane region" description="Helical" evidence="7">
    <location>
        <begin position="103"/>
        <end position="121"/>
    </location>
</feature>
<dbReference type="AlphaFoldDB" id="W5IHF8"/>
<dbReference type="PANTHER" id="PTHR30474:SF3">
    <property type="entry name" value="PEPTIDOGLYCAN GLYCOSYLTRANSFERASE RODA"/>
    <property type="match status" value="1"/>
</dbReference>
<dbReference type="InterPro" id="IPR001182">
    <property type="entry name" value="FtsW/RodA"/>
</dbReference>
<evidence type="ECO:0000256" key="2">
    <source>
        <dbReference type="ARBA" id="ARBA00022692"/>
    </source>
</evidence>
<evidence type="ECO:0008006" key="10">
    <source>
        <dbReference type="Google" id="ProtNLM"/>
    </source>
</evidence>
<dbReference type="GO" id="GO:0051301">
    <property type="term" value="P:cell division"/>
    <property type="evidence" value="ECO:0007669"/>
    <property type="project" value="InterPro"/>
</dbReference>
<dbReference type="GO" id="GO:0005886">
    <property type="term" value="C:plasma membrane"/>
    <property type="evidence" value="ECO:0007669"/>
    <property type="project" value="TreeGrafter"/>
</dbReference>
<dbReference type="RefSeq" id="WP_006292371.1">
    <property type="nucleotide sequence ID" value="NZ_GG770225.1"/>
</dbReference>
<accession>W5IHF8</accession>
<keyword evidence="5 7" id="KW-0472">Membrane</keyword>
<feature type="region of interest" description="Disordered" evidence="6">
    <location>
        <begin position="464"/>
        <end position="537"/>
    </location>
</feature>
<dbReference type="HOGENOM" id="CLU_029243_3_1_11"/>
<dbReference type="PANTHER" id="PTHR30474">
    <property type="entry name" value="CELL CYCLE PROTEIN"/>
    <property type="match status" value="1"/>
</dbReference>
<feature type="transmembrane region" description="Helical" evidence="7">
    <location>
        <begin position="375"/>
        <end position="399"/>
    </location>
</feature>
<dbReference type="Proteomes" id="UP000005777">
    <property type="component" value="Unassembled WGS sequence"/>
</dbReference>
<keyword evidence="3" id="KW-0133">Cell shape</keyword>
<name>W5IHF8_SCAIO</name>
<feature type="transmembrane region" description="Helical" evidence="7">
    <location>
        <begin position="130"/>
        <end position="147"/>
    </location>
</feature>
<proteinExistence type="predicted"/>
<feature type="transmembrane region" description="Helical" evidence="7">
    <location>
        <begin position="66"/>
        <end position="83"/>
    </location>
</feature>
<keyword evidence="2 7" id="KW-0812">Transmembrane</keyword>
<dbReference type="EMBL" id="ADCX01000001">
    <property type="protein sequence ID" value="EFG26420.1"/>
    <property type="molecule type" value="Genomic_DNA"/>
</dbReference>
<dbReference type="GO" id="GO:0008360">
    <property type="term" value="P:regulation of cell shape"/>
    <property type="evidence" value="ECO:0007669"/>
    <property type="project" value="UniProtKB-KW"/>
</dbReference>
<evidence type="ECO:0000256" key="5">
    <source>
        <dbReference type="ARBA" id="ARBA00023136"/>
    </source>
</evidence>
<evidence type="ECO:0000313" key="8">
    <source>
        <dbReference type="EMBL" id="EFG26420.1"/>
    </source>
</evidence>
<evidence type="ECO:0000256" key="4">
    <source>
        <dbReference type="ARBA" id="ARBA00022989"/>
    </source>
</evidence>
<evidence type="ECO:0000313" key="9">
    <source>
        <dbReference type="Proteomes" id="UP000005777"/>
    </source>
</evidence>
<evidence type="ECO:0000256" key="7">
    <source>
        <dbReference type="SAM" id="Phobius"/>
    </source>
</evidence>
<dbReference type="Pfam" id="PF01098">
    <property type="entry name" value="FTSW_RODA_SPOVE"/>
    <property type="match status" value="1"/>
</dbReference>
<dbReference type="GO" id="GO:0015648">
    <property type="term" value="F:lipid-linked peptidoglycan transporter activity"/>
    <property type="evidence" value="ECO:0007669"/>
    <property type="project" value="TreeGrafter"/>
</dbReference>
<gene>
    <name evidence="8" type="ORF">HMPREF9020_00039</name>
</gene>
<organism evidence="8 9">
    <name type="scientific">Scardovia inopinata F0304</name>
    <dbReference type="NCBI Taxonomy" id="641146"/>
    <lineage>
        <taxon>Bacteria</taxon>
        <taxon>Bacillati</taxon>
        <taxon>Actinomycetota</taxon>
        <taxon>Actinomycetes</taxon>
        <taxon>Bifidobacteriales</taxon>
        <taxon>Bifidobacteriaceae</taxon>
        <taxon>Scardovia</taxon>
    </lineage>
</organism>
<evidence type="ECO:0000256" key="1">
    <source>
        <dbReference type="ARBA" id="ARBA00004141"/>
    </source>
</evidence>
<reference evidence="8 9" key="1">
    <citation type="submission" date="2012-01" db="EMBL/GenBank/DDBJ databases">
        <title>The Genome Sequence of Scardovia inopinata F0304.</title>
        <authorList>
            <consortium name="The Broad Institute Genome Sequencing Platform"/>
            <person name="Earl A."/>
            <person name="Ward D."/>
            <person name="Feldgarden M."/>
            <person name="Gevers D."/>
            <person name="Izard J."/>
            <person name="Baranova O.V."/>
            <person name="Blanton J.M."/>
            <person name="Tanner A.C."/>
            <person name="Dewhirst F.E."/>
            <person name="Young S.K."/>
            <person name="Zeng Q."/>
            <person name="Gargeya S."/>
            <person name="Fitzgerald M."/>
            <person name="Haas B."/>
            <person name="Abouelleil A."/>
            <person name="Alvarado L."/>
            <person name="Arachchi H.M."/>
            <person name="Berlin A."/>
            <person name="Chapman S.B."/>
            <person name="Gearin G."/>
            <person name="Goldberg J."/>
            <person name="Griggs A."/>
            <person name="Gujja S."/>
            <person name="Hansen M."/>
            <person name="Heiman D."/>
            <person name="Howarth C."/>
            <person name="Larimer J."/>
            <person name="Lui A."/>
            <person name="MacDonald P.J."/>
            <person name="McCowen C."/>
            <person name="Montmayeur A."/>
            <person name="Murphy C."/>
            <person name="Neiman D."/>
            <person name="Pearson M."/>
            <person name="Priest M."/>
            <person name="Roberts A."/>
            <person name="Saif S."/>
            <person name="Shea T."/>
            <person name="Sisk P."/>
            <person name="Stolte C."/>
            <person name="Sykes S."/>
            <person name="Wortman J."/>
            <person name="Nusbaum C."/>
            <person name="Birren B."/>
        </authorList>
    </citation>
    <scope>NUCLEOTIDE SEQUENCE [LARGE SCALE GENOMIC DNA]</scope>
    <source>
        <strain evidence="8 9">F0304</strain>
    </source>
</reference>
<evidence type="ECO:0000256" key="6">
    <source>
        <dbReference type="SAM" id="MobiDB-lite"/>
    </source>
</evidence>